<name>A0A2K5CD61_AOTNA</name>
<evidence type="ECO:0000313" key="12">
    <source>
        <dbReference type="Ensembl" id="ENSANAP00000006613.1"/>
    </source>
</evidence>
<keyword evidence="5 9" id="KW-0472">Membrane</keyword>
<dbReference type="Pfam" id="PF07654">
    <property type="entry name" value="C1-set"/>
    <property type="match status" value="1"/>
</dbReference>
<keyword evidence="7" id="KW-0393">Immunoglobulin domain</keyword>
<protein>
    <submittedName>
        <fullName evidence="12">CD1c molecule</fullName>
    </submittedName>
</protein>
<evidence type="ECO:0000259" key="11">
    <source>
        <dbReference type="PROSITE" id="PS50835"/>
    </source>
</evidence>
<dbReference type="SMART" id="SM00407">
    <property type="entry name" value="IGc1"/>
    <property type="match status" value="1"/>
</dbReference>
<evidence type="ECO:0000256" key="7">
    <source>
        <dbReference type="ARBA" id="ARBA00023319"/>
    </source>
</evidence>
<dbReference type="GO" id="GO:0048006">
    <property type="term" value="P:antigen processing and presentation, endogenous lipid antigen via MHC class Ib"/>
    <property type="evidence" value="ECO:0007669"/>
    <property type="project" value="TreeGrafter"/>
</dbReference>
<keyword evidence="9" id="KW-1133">Transmembrane helix</keyword>
<keyword evidence="9" id="KW-0812">Transmembrane</keyword>
<dbReference type="GO" id="GO:0030884">
    <property type="term" value="F:exogenous lipid antigen binding"/>
    <property type="evidence" value="ECO:0007669"/>
    <property type="project" value="TreeGrafter"/>
</dbReference>
<dbReference type="InterPro" id="IPR011162">
    <property type="entry name" value="MHC_I/II-like_Ag-recog"/>
</dbReference>
<dbReference type="GO" id="GO:0071723">
    <property type="term" value="F:lipopeptide binding"/>
    <property type="evidence" value="ECO:0007669"/>
    <property type="project" value="TreeGrafter"/>
</dbReference>
<dbReference type="GeneTree" id="ENSGT01120000271825"/>
<gene>
    <name evidence="12" type="primary">CD1C</name>
</gene>
<comment type="subcellular location">
    <subcellularLocation>
        <location evidence="8">Endomembrane system</location>
        <topology evidence="8">Single-pass type I membrane protein</topology>
    </subcellularLocation>
    <subcellularLocation>
        <location evidence="1">Endosome</location>
    </subcellularLocation>
</comment>
<dbReference type="InterPro" id="IPR013783">
    <property type="entry name" value="Ig-like_fold"/>
</dbReference>
<accession>A0A2K5CD61</accession>
<dbReference type="Pfam" id="PF16497">
    <property type="entry name" value="MHC_I_3"/>
    <property type="match status" value="1"/>
</dbReference>
<dbReference type="CDD" id="cd21029">
    <property type="entry name" value="IgC1_CD1"/>
    <property type="match status" value="1"/>
</dbReference>
<keyword evidence="2 10" id="KW-0732">Signal</keyword>
<keyword evidence="13" id="KW-1185">Reference proteome</keyword>
<evidence type="ECO:0000256" key="3">
    <source>
        <dbReference type="ARBA" id="ARBA00022753"/>
    </source>
</evidence>
<evidence type="ECO:0000256" key="1">
    <source>
        <dbReference type="ARBA" id="ARBA00004177"/>
    </source>
</evidence>
<dbReference type="GO" id="GO:0001916">
    <property type="term" value="P:positive regulation of T cell mediated cytotoxicity"/>
    <property type="evidence" value="ECO:0007669"/>
    <property type="project" value="TreeGrafter"/>
</dbReference>
<reference evidence="12" key="1">
    <citation type="submission" date="2025-08" db="UniProtKB">
        <authorList>
            <consortium name="Ensembl"/>
        </authorList>
    </citation>
    <scope>IDENTIFICATION</scope>
</reference>
<evidence type="ECO:0000256" key="2">
    <source>
        <dbReference type="ARBA" id="ARBA00022729"/>
    </source>
</evidence>
<dbReference type="Gene3D" id="3.30.500.10">
    <property type="entry name" value="MHC class I-like antigen recognition-like"/>
    <property type="match status" value="1"/>
</dbReference>
<keyword evidence="6" id="KW-0325">Glycoprotein</keyword>
<dbReference type="Proteomes" id="UP000233020">
    <property type="component" value="Unplaced"/>
</dbReference>
<dbReference type="InterPro" id="IPR036179">
    <property type="entry name" value="Ig-like_dom_sf"/>
</dbReference>
<feature type="transmembrane region" description="Helical" evidence="9">
    <location>
        <begin position="303"/>
        <end position="323"/>
    </location>
</feature>
<dbReference type="Ensembl" id="ENSANAT00000024383.1">
    <property type="protein sequence ID" value="ENSANAP00000006613.1"/>
    <property type="gene ID" value="ENSANAG00000021370.1"/>
</dbReference>
<dbReference type="PANTHER" id="PTHR16675">
    <property type="entry name" value="MHC CLASS I-RELATED"/>
    <property type="match status" value="1"/>
</dbReference>
<dbReference type="OMA" id="DMQTHGW"/>
<evidence type="ECO:0000256" key="4">
    <source>
        <dbReference type="ARBA" id="ARBA00022859"/>
    </source>
</evidence>
<evidence type="ECO:0000256" key="9">
    <source>
        <dbReference type="SAM" id="Phobius"/>
    </source>
</evidence>
<keyword evidence="4" id="KW-0391">Immunity</keyword>
<dbReference type="GO" id="GO:0005615">
    <property type="term" value="C:extracellular space"/>
    <property type="evidence" value="ECO:0007669"/>
    <property type="project" value="TreeGrafter"/>
</dbReference>
<dbReference type="GO" id="GO:0006955">
    <property type="term" value="P:immune response"/>
    <property type="evidence" value="ECO:0007669"/>
    <property type="project" value="TreeGrafter"/>
</dbReference>
<dbReference type="InterPro" id="IPR003597">
    <property type="entry name" value="Ig_C1-set"/>
</dbReference>
<dbReference type="Gene3D" id="2.60.40.10">
    <property type="entry name" value="Immunoglobulins"/>
    <property type="match status" value="1"/>
</dbReference>
<dbReference type="GO" id="GO:0009897">
    <property type="term" value="C:external side of plasma membrane"/>
    <property type="evidence" value="ECO:0007669"/>
    <property type="project" value="TreeGrafter"/>
</dbReference>
<dbReference type="PANTHER" id="PTHR16675:SF155">
    <property type="entry name" value="T-CELL SURFACE GLYCOPROTEIN CD1C"/>
    <property type="match status" value="1"/>
</dbReference>
<feature type="domain" description="Ig-like" evidence="11">
    <location>
        <begin position="205"/>
        <end position="285"/>
    </location>
</feature>
<dbReference type="AlphaFoldDB" id="A0A2K5CD61"/>
<dbReference type="GO" id="GO:0048007">
    <property type="term" value="P:antigen processing and presentation, exogenous lipid antigen via MHC class Ib"/>
    <property type="evidence" value="ECO:0007669"/>
    <property type="project" value="TreeGrafter"/>
</dbReference>
<feature type="signal peptide" evidence="10">
    <location>
        <begin position="1"/>
        <end position="21"/>
    </location>
</feature>
<evidence type="ECO:0000256" key="8">
    <source>
        <dbReference type="ARBA" id="ARBA00046288"/>
    </source>
</evidence>
<proteinExistence type="predicted"/>
<dbReference type="GO" id="GO:0030883">
    <property type="term" value="F:endogenous lipid antigen binding"/>
    <property type="evidence" value="ECO:0007669"/>
    <property type="project" value="TreeGrafter"/>
</dbReference>
<dbReference type="InterPro" id="IPR037055">
    <property type="entry name" value="MHC_I-like_Ag-recog_sf"/>
</dbReference>
<dbReference type="SUPFAM" id="SSF54452">
    <property type="entry name" value="MHC antigen-recognition domain"/>
    <property type="match status" value="1"/>
</dbReference>
<dbReference type="GO" id="GO:0005768">
    <property type="term" value="C:endosome"/>
    <property type="evidence" value="ECO:0007669"/>
    <property type="project" value="UniProtKB-SubCell"/>
</dbReference>
<dbReference type="InterPro" id="IPR050208">
    <property type="entry name" value="MHC_class-I_related"/>
</dbReference>
<reference evidence="12" key="2">
    <citation type="submission" date="2025-09" db="UniProtKB">
        <authorList>
            <consortium name="Ensembl"/>
        </authorList>
    </citation>
    <scope>IDENTIFICATION</scope>
</reference>
<evidence type="ECO:0000256" key="10">
    <source>
        <dbReference type="SAM" id="SignalP"/>
    </source>
</evidence>
<dbReference type="SUPFAM" id="SSF48726">
    <property type="entry name" value="Immunoglobulin"/>
    <property type="match status" value="1"/>
</dbReference>
<feature type="chain" id="PRO_5014441890" evidence="10">
    <location>
        <begin position="22"/>
        <end position="333"/>
    </location>
</feature>
<dbReference type="InterPro" id="IPR011161">
    <property type="entry name" value="MHC_I-like_Ag-recog"/>
</dbReference>
<keyword evidence="3" id="KW-0967">Endosome</keyword>
<evidence type="ECO:0000313" key="13">
    <source>
        <dbReference type="Proteomes" id="UP000233020"/>
    </source>
</evidence>
<sequence>MLFLQFPLLAVFLPGGDNAEAAPEHVSFHVIQIASFANQSWAQCQGSGWLDELQTHGWERESNKIIFLHTWSKGNFSNEEFLDLNVLFRFYTIGLMRDVQAHASQYPIEYPFEIQMNAGCELHSGESPKSFFQVAFKGVALLNFQNTTWVPSPDSGSLAQSVCDLLNQYDGIKETVYTLLRSTCPRFLLGLLDSGKMYLHRQVRPEAWLSSRPSLGSGRLLLACHVSGFYPKPVWATWMRNEQEQLGTEYGDILPNADGTWYLRVTLDVASEEAAGLSCRVRHSSLGGQDIILYWGHHFSMNWIALVAVMVTLVILIVLVLWFKKHCSYQDIL</sequence>
<dbReference type="PROSITE" id="PS50835">
    <property type="entry name" value="IG_LIKE"/>
    <property type="match status" value="1"/>
</dbReference>
<organism evidence="12 13">
    <name type="scientific">Aotus nancymaae</name>
    <name type="common">Ma's night monkey</name>
    <dbReference type="NCBI Taxonomy" id="37293"/>
    <lineage>
        <taxon>Eukaryota</taxon>
        <taxon>Metazoa</taxon>
        <taxon>Chordata</taxon>
        <taxon>Craniata</taxon>
        <taxon>Vertebrata</taxon>
        <taxon>Euteleostomi</taxon>
        <taxon>Mammalia</taxon>
        <taxon>Eutheria</taxon>
        <taxon>Euarchontoglires</taxon>
        <taxon>Primates</taxon>
        <taxon>Haplorrhini</taxon>
        <taxon>Platyrrhini</taxon>
        <taxon>Aotidae</taxon>
        <taxon>Aotus</taxon>
    </lineage>
</organism>
<evidence type="ECO:0000256" key="5">
    <source>
        <dbReference type="ARBA" id="ARBA00023136"/>
    </source>
</evidence>
<dbReference type="InterPro" id="IPR007110">
    <property type="entry name" value="Ig-like_dom"/>
</dbReference>
<dbReference type="FunFam" id="2.60.40.10:FF:000254">
    <property type="entry name" value="Antigen-presenting glycoprotein CD1d1"/>
    <property type="match status" value="1"/>
</dbReference>
<evidence type="ECO:0000256" key="6">
    <source>
        <dbReference type="ARBA" id="ARBA00023180"/>
    </source>
</evidence>
<dbReference type="FunFam" id="3.30.500.10:FF:000002">
    <property type="entry name" value="Antigen-presenting glycoprotein CD1d1"/>
    <property type="match status" value="1"/>
</dbReference>